<protein>
    <recommendedName>
        <fullName evidence="4">UDP-glycosyltransferase</fullName>
    </recommendedName>
</protein>
<dbReference type="PANTHER" id="PTHR11926:SF774">
    <property type="entry name" value="UDP-GLYCOSYLTRANSFERASE 85A1-RELATED"/>
    <property type="match status" value="1"/>
</dbReference>
<reference evidence="3" key="1">
    <citation type="journal article" date="2020" name="Nat. Commun.">
        <title>Genome assembly of wild tea tree DASZ reveals pedigree and selection history of tea varieties.</title>
        <authorList>
            <person name="Zhang W."/>
            <person name="Zhang Y."/>
            <person name="Qiu H."/>
            <person name="Guo Y."/>
            <person name="Wan H."/>
            <person name="Zhang X."/>
            <person name="Scossa F."/>
            <person name="Alseekh S."/>
            <person name="Zhang Q."/>
            <person name="Wang P."/>
            <person name="Xu L."/>
            <person name="Schmidt M.H."/>
            <person name="Jia X."/>
            <person name="Li D."/>
            <person name="Zhu A."/>
            <person name="Guo F."/>
            <person name="Chen W."/>
            <person name="Ni D."/>
            <person name="Usadel B."/>
            <person name="Fernie A.R."/>
            <person name="Wen W."/>
        </authorList>
    </citation>
    <scope>NUCLEOTIDE SEQUENCE [LARGE SCALE GENOMIC DNA]</scope>
    <source>
        <strain evidence="3">cv. G240</strain>
    </source>
</reference>
<dbReference type="GO" id="GO:0080044">
    <property type="term" value="F:quercetin 7-O-glucosyltransferase activity"/>
    <property type="evidence" value="ECO:0007669"/>
    <property type="project" value="TreeGrafter"/>
</dbReference>
<proteinExistence type="inferred from homology"/>
<dbReference type="Gene3D" id="3.40.50.2000">
    <property type="entry name" value="Glycogen Phosphorylase B"/>
    <property type="match status" value="1"/>
</dbReference>
<evidence type="ECO:0000313" key="3">
    <source>
        <dbReference type="Proteomes" id="UP000593564"/>
    </source>
</evidence>
<dbReference type="PANTHER" id="PTHR11926">
    <property type="entry name" value="GLUCOSYL/GLUCURONOSYL TRANSFERASES"/>
    <property type="match status" value="1"/>
</dbReference>
<comment type="caution">
    <text evidence="2">The sequence shown here is derived from an EMBL/GenBank/DDBJ whole genome shotgun (WGS) entry which is preliminary data.</text>
</comment>
<gene>
    <name evidence="2" type="ORF">HYC85_030567</name>
</gene>
<name>A0A7J7G553_CAMSI</name>
<keyword evidence="3" id="KW-1185">Reference proteome</keyword>
<dbReference type="EMBL" id="JACBKZ010000014">
    <property type="protein sequence ID" value="KAF5934396.1"/>
    <property type="molecule type" value="Genomic_DNA"/>
</dbReference>
<evidence type="ECO:0008006" key="4">
    <source>
        <dbReference type="Google" id="ProtNLM"/>
    </source>
</evidence>
<organism evidence="2 3">
    <name type="scientific">Camellia sinensis</name>
    <name type="common">Tea plant</name>
    <name type="synonym">Thea sinensis</name>
    <dbReference type="NCBI Taxonomy" id="4442"/>
    <lineage>
        <taxon>Eukaryota</taxon>
        <taxon>Viridiplantae</taxon>
        <taxon>Streptophyta</taxon>
        <taxon>Embryophyta</taxon>
        <taxon>Tracheophyta</taxon>
        <taxon>Spermatophyta</taxon>
        <taxon>Magnoliopsida</taxon>
        <taxon>eudicotyledons</taxon>
        <taxon>Gunneridae</taxon>
        <taxon>Pentapetalae</taxon>
        <taxon>asterids</taxon>
        <taxon>Ericales</taxon>
        <taxon>Theaceae</taxon>
        <taxon>Camellia</taxon>
    </lineage>
</organism>
<dbReference type="AlphaFoldDB" id="A0A7J7G553"/>
<reference evidence="2 3" key="2">
    <citation type="submission" date="2020-07" db="EMBL/GenBank/DDBJ databases">
        <title>Genome assembly of wild tea tree DASZ reveals pedigree and selection history of tea varieties.</title>
        <authorList>
            <person name="Zhang W."/>
        </authorList>
    </citation>
    <scope>NUCLEOTIDE SEQUENCE [LARGE SCALE GENOMIC DNA]</scope>
    <source>
        <strain evidence="3">cv. G240</strain>
        <tissue evidence="2">Leaf</tissue>
    </source>
</reference>
<dbReference type="Proteomes" id="UP000593564">
    <property type="component" value="Unassembled WGS sequence"/>
</dbReference>
<comment type="similarity">
    <text evidence="1">Belongs to the UDP-glycosyltransferase family.</text>
</comment>
<dbReference type="GO" id="GO:0080043">
    <property type="term" value="F:quercetin 3-O-glucosyltransferase activity"/>
    <property type="evidence" value="ECO:0007669"/>
    <property type="project" value="TreeGrafter"/>
</dbReference>
<evidence type="ECO:0000256" key="1">
    <source>
        <dbReference type="ARBA" id="ARBA00009995"/>
    </source>
</evidence>
<dbReference type="SUPFAM" id="SSF53756">
    <property type="entry name" value="UDP-Glycosyltransferase/glycogen phosphorylase"/>
    <property type="match status" value="1"/>
</dbReference>
<sequence length="187" mass="20312">MGSIEATTKKPRAVCFPMPFQGHVIPFLKLAKLLHHRGFHITFVNSKFNHRRLLESPGPAALDGSPDFRFASIPDGLPPSNDTDATQEPFALCASSQQNFLGPFRELLAKLNDSSSSGVPPVSCLITDGVLTCTLTAAEELGIPSVVFWTLPTCGFLGYKKYPQLIENGLIPLKGVSMETGSFHVWV</sequence>
<evidence type="ECO:0000313" key="2">
    <source>
        <dbReference type="EMBL" id="KAF5934396.1"/>
    </source>
</evidence>
<accession>A0A7J7G553</accession>